<gene>
    <name evidence="1" type="ORF">FTV88_2244</name>
</gene>
<dbReference type="EMBL" id="CP045875">
    <property type="protein sequence ID" value="QGG48342.1"/>
    <property type="molecule type" value="Genomic_DNA"/>
</dbReference>
<dbReference type="KEGG" id="hcv:FTV88_2244"/>
<proteinExistence type="predicted"/>
<evidence type="ECO:0000313" key="2">
    <source>
        <dbReference type="Proteomes" id="UP000366051"/>
    </source>
</evidence>
<sequence length="50" mass="5940">MTFIEKEIILEKLFILKGYCAELEAISAHLSEDEYKKKSFIKELLSERFN</sequence>
<organism evidence="1 2">
    <name type="scientific">Heliorestis convoluta</name>
    <dbReference type="NCBI Taxonomy" id="356322"/>
    <lineage>
        <taxon>Bacteria</taxon>
        <taxon>Bacillati</taxon>
        <taxon>Bacillota</taxon>
        <taxon>Clostridia</taxon>
        <taxon>Eubacteriales</taxon>
        <taxon>Heliobacteriaceae</taxon>
        <taxon>Heliorestis</taxon>
    </lineage>
</organism>
<dbReference type="Proteomes" id="UP000366051">
    <property type="component" value="Chromosome"/>
</dbReference>
<evidence type="ECO:0000313" key="1">
    <source>
        <dbReference type="EMBL" id="QGG48342.1"/>
    </source>
</evidence>
<name>A0A5Q2N4V7_9FIRM</name>
<accession>A0A5Q2N4V7</accession>
<keyword evidence="2" id="KW-1185">Reference proteome</keyword>
<protein>
    <submittedName>
        <fullName evidence="1">Uncharacterized protein</fullName>
    </submittedName>
</protein>
<dbReference type="AlphaFoldDB" id="A0A5Q2N4V7"/>
<reference evidence="2" key="1">
    <citation type="submission" date="2019-11" db="EMBL/GenBank/DDBJ databases">
        <title>Genome sequence of Heliorestis convoluta strain HH, an alkaliphilic and minimalistic phototrophic bacterium from a soda lake in Egypt.</title>
        <authorList>
            <person name="Dewey E.D."/>
            <person name="Stokes L.M."/>
            <person name="Burchell B.M."/>
            <person name="Shaffer K.N."/>
            <person name="Huntington A.M."/>
            <person name="Baker J.M."/>
            <person name="Nadendla S."/>
            <person name="Giglio M.G."/>
            <person name="Touchman J.W."/>
            <person name="Blankenship R.E."/>
            <person name="Madigan M.T."/>
            <person name="Sattley W.M."/>
        </authorList>
    </citation>
    <scope>NUCLEOTIDE SEQUENCE [LARGE SCALE GENOMIC DNA]</scope>
    <source>
        <strain evidence="2">HH</strain>
    </source>
</reference>